<sequence length="220" mass="25563">MKLFALSVIGLMLLLFLSCKDNNGTETVSLEDISHTSDKFDHIEDNRETAEIKDEKPKQAYFLTAFDSIYKDASWFMLDSLLFPDRFGPSKMEKWYLLSQKDSIVALHYEFRDSLRTKNAFFNWIDCYGPTCDSYQVGSQFKKQSRNSLFLIGANQLVYIESKTPIATKKLVELLNEEKKDQNWIYVLEIPGRKKTRWSKIKEGEIQELKGQQDNKTAGL</sequence>
<comment type="caution">
    <text evidence="2">The sequence shown here is derived from an EMBL/GenBank/DDBJ whole genome shotgun (WGS) entry which is preliminary data.</text>
</comment>
<name>A0A556MR62_9FLAO</name>
<dbReference type="EMBL" id="VLPL01000005">
    <property type="protein sequence ID" value="TSJ42375.1"/>
    <property type="molecule type" value="Genomic_DNA"/>
</dbReference>
<evidence type="ECO:0000313" key="2">
    <source>
        <dbReference type="EMBL" id="TSJ42375.1"/>
    </source>
</evidence>
<evidence type="ECO:0000313" key="3">
    <source>
        <dbReference type="Proteomes" id="UP000316008"/>
    </source>
</evidence>
<proteinExistence type="predicted"/>
<feature type="signal peptide" evidence="1">
    <location>
        <begin position="1"/>
        <end position="23"/>
    </location>
</feature>
<keyword evidence="1" id="KW-0732">Signal</keyword>
<organism evidence="2 3">
    <name type="scientific">Fluviicola chungangensis</name>
    <dbReference type="NCBI Taxonomy" id="2597671"/>
    <lineage>
        <taxon>Bacteria</taxon>
        <taxon>Pseudomonadati</taxon>
        <taxon>Bacteroidota</taxon>
        <taxon>Flavobacteriia</taxon>
        <taxon>Flavobacteriales</taxon>
        <taxon>Crocinitomicaceae</taxon>
        <taxon>Fluviicola</taxon>
    </lineage>
</organism>
<protein>
    <recommendedName>
        <fullName evidence="4">Lipoprotein</fullName>
    </recommendedName>
</protein>
<reference evidence="2 3" key="1">
    <citation type="submission" date="2019-07" db="EMBL/GenBank/DDBJ databases">
        <authorList>
            <person name="Huq M.A."/>
        </authorList>
    </citation>
    <scope>NUCLEOTIDE SEQUENCE [LARGE SCALE GENOMIC DNA]</scope>
    <source>
        <strain evidence="2 3">MAH-3</strain>
    </source>
</reference>
<evidence type="ECO:0000256" key="1">
    <source>
        <dbReference type="SAM" id="SignalP"/>
    </source>
</evidence>
<dbReference type="Proteomes" id="UP000316008">
    <property type="component" value="Unassembled WGS sequence"/>
</dbReference>
<dbReference type="OrthoDB" id="1467871at2"/>
<evidence type="ECO:0008006" key="4">
    <source>
        <dbReference type="Google" id="ProtNLM"/>
    </source>
</evidence>
<dbReference type="RefSeq" id="WP_144333330.1">
    <property type="nucleotide sequence ID" value="NZ_VLPL01000005.1"/>
</dbReference>
<keyword evidence="3" id="KW-1185">Reference proteome</keyword>
<dbReference type="PROSITE" id="PS51257">
    <property type="entry name" value="PROKAR_LIPOPROTEIN"/>
    <property type="match status" value="1"/>
</dbReference>
<dbReference type="AlphaFoldDB" id="A0A556MR62"/>
<feature type="chain" id="PRO_5021992102" description="Lipoprotein" evidence="1">
    <location>
        <begin position="24"/>
        <end position="220"/>
    </location>
</feature>
<gene>
    <name evidence="2" type="ORF">FO442_11450</name>
</gene>
<accession>A0A556MR62</accession>